<dbReference type="SUPFAM" id="SSF64005">
    <property type="entry name" value="Undecaprenyl diphosphate synthase"/>
    <property type="match status" value="1"/>
</dbReference>
<dbReference type="AlphaFoldDB" id="Q313G9"/>
<dbReference type="FunFam" id="3.40.1180.10:FF:000001">
    <property type="entry name" value="(2E,6E)-farnesyl-diphosphate-specific ditrans,polycis-undecaprenyl-diphosphate synthase"/>
    <property type="match status" value="1"/>
</dbReference>
<dbReference type="Pfam" id="PF01255">
    <property type="entry name" value="Prenyltransf"/>
    <property type="match status" value="1"/>
</dbReference>
<comment type="similarity">
    <text evidence="2">Belongs to the UPP synthase family.</text>
</comment>
<gene>
    <name evidence="3" type="ordered locus">Dde_1126</name>
</gene>
<dbReference type="EMBL" id="CP000112">
    <property type="protein sequence ID" value="ABB37927.1"/>
    <property type="molecule type" value="Genomic_DNA"/>
</dbReference>
<name>Q313G9_OLEA2</name>
<dbReference type="HAMAP" id="MF_01139">
    <property type="entry name" value="ISPT"/>
    <property type="match status" value="1"/>
</dbReference>
<evidence type="ECO:0000256" key="2">
    <source>
        <dbReference type="HAMAP-Rule" id="MF_01139"/>
    </source>
</evidence>
<dbReference type="Gene3D" id="3.40.1180.10">
    <property type="entry name" value="Decaprenyl diphosphate synthase-like"/>
    <property type="match status" value="1"/>
</dbReference>
<dbReference type="GO" id="GO:0016094">
    <property type="term" value="P:polyprenol biosynthetic process"/>
    <property type="evidence" value="ECO:0007669"/>
    <property type="project" value="TreeGrafter"/>
</dbReference>
<evidence type="ECO:0000313" key="4">
    <source>
        <dbReference type="Proteomes" id="UP000002710"/>
    </source>
</evidence>
<feature type="binding site" evidence="2">
    <location>
        <begin position="22"/>
        <end position="25"/>
    </location>
    <ligand>
        <name>substrate</name>
    </ligand>
</feature>
<dbReference type="Proteomes" id="UP000002710">
    <property type="component" value="Chromosome"/>
</dbReference>
<dbReference type="InterPro" id="IPR036424">
    <property type="entry name" value="UPP_synth-like_sf"/>
</dbReference>
<comment type="function">
    <text evidence="2">Catalyzes the condensation of isopentenyl diphosphate (IPP) with allylic pyrophosphates generating different type of terpenoids.</text>
</comment>
<evidence type="ECO:0000313" key="3">
    <source>
        <dbReference type="EMBL" id="ABB37927.1"/>
    </source>
</evidence>
<evidence type="ECO:0000256" key="1">
    <source>
        <dbReference type="ARBA" id="ARBA00022679"/>
    </source>
</evidence>
<keyword evidence="1 2" id="KW-0808">Transferase</keyword>
<dbReference type="PANTHER" id="PTHR10291:SF0">
    <property type="entry name" value="DEHYDRODOLICHYL DIPHOSPHATE SYNTHASE 2"/>
    <property type="match status" value="1"/>
</dbReference>
<dbReference type="STRING" id="207559.Dde_1126"/>
<dbReference type="CDD" id="cd00475">
    <property type="entry name" value="Cis_IPPS"/>
    <property type="match status" value="1"/>
</dbReference>
<dbReference type="InterPro" id="IPR018520">
    <property type="entry name" value="UPP_synth-like_CS"/>
</dbReference>
<sequence>MTQPKTPQERSLPAHIAIIMDGNGRWATARGLSRSEGHKAGSRAVRTVVTRCRELGISHLTLYAFSQENWGRPKKEVGFLFDLLVSFLRDELPAMERENIRLSVFGDISALPMAARKALDHAMARTARNTALHLNLALNYSGRADIVQACRRLMAAGTSEQDVTEELFSSFLWTAGQPDPDLVIRTSGEIRLSNFLLYQSAYSELYFTDIAWPDFGSEQLDEALHAYAMRSRRFGRTEEQKQS</sequence>
<reference evidence="3 4" key="1">
    <citation type="journal article" date="2011" name="J. Bacteriol.">
        <title>Complete genome sequence and updated annotation of Desulfovibrio alaskensis G20.</title>
        <authorList>
            <person name="Hauser L.J."/>
            <person name="Land M.L."/>
            <person name="Brown S.D."/>
            <person name="Larimer F."/>
            <person name="Keller K.L."/>
            <person name="Rapp-Giles B.J."/>
            <person name="Price M.N."/>
            <person name="Lin M."/>
            <person name="Bruce D.C."/>
            <person name="Detter J.C."/>
            <person name="Tapia R."/>
            <person name="Han C.S."/>
            <person name="Goodwin L.A."/>
            <person name="Cheng J.F."/>
            <person name="Pitluck S."/>
            <person name="Copeland A."/>
            <person name="Lucas S."/>
            <person name="Nolan M."/>
            <person name="Lapidus A.L."/>
            <person name="Palumbo A.V."/>
            <person name="Wall J.D."/>
        </authorList>
    </citation>
    <scope>NUCLEOTIDE SEQUENCE [LARGE SCALE GENOMIC DNA]</scope>
    <source>
        <strain evidence="4">ATCC BAA 1058 / DSM 17464 / G20</strain>
    </source>
</reference>
<protein>
    <recommendedName>
        <fullName evidence="2">Isoprenyl transferase</fullName>
        <ecNumber evidence="2">2.5.1.-</ecNumber>
    </recommendedName>
</protein>
<proteinExistence type="inferred from homology"/>
<keyword evidence="2" id="KW-0460">Magnesium</keyword>
<feature type="binding site" evidence="2">
    <location>
        <position position="21"/>
    </location>
    <ligand>
        <name>Mg(2+)</name>
        <dbReference type="ChEBI" id="CHEBI:18420"/>
    </ligand>
</feature>
<accession>Q313G9</accession>
<dbReference type="NCBIfam" id="NF011405">
    <property type="entry name" value="PRK14830.1"/>
    <property type="match status" value="1"/>
</dbReference>
<dbReference type="GO" id="GO:0045547">
    <property type="term" value="F:ditrans,polycis-polyprenyl diphosphate synthase [(2E,6E)-farnesyl diphosphate specific] activity"/>
    <property type="evidence" value="ECO:0007669"/>
    <property type="project" value="TreeGrafter"/>
</dbReference>
<dbReference type="PROSITE" id="PS01066">
    <property type="entry name" value="UPP_SYNTHASE"/>
    <property type="match status" value="1"/>
</dbReference>
<feature type="binding site" evidence="2">
    <location>
        <position position="34"/>
    </location>
    <ligand>
        <name>substrate</name>
    </ligand>
</feature>
<feature type="binding site" evidence="2">
    <location>
        <position position="38"/>
    </location>
    <ligand>
        <name>substrate</name>
    </ligand>
</feature>
<keyword evidence="4" id="KW-1185">Reference proteome</keyword>
<feature type="binding site" evidence="2">
    <location>
        <position position="185"/>
    </location>
    <ligand>
        <name>substrate</name>
    </ligand>
</feature>
<feature type="binding site" evidence="2">
    <location>
        <begin position="66"/>
        <end position="68"/>
    </location>
    <ligand>
        <name>substrate</name>
    </ligand>
</feature>
<dbReference type="EC" id="2.5.1.-" evidence="2"/>
<comment type="subunit">
    <text evidence="2">Homodimer.</text>
</comment>
<feature type="binding site" evidence="2">
    <location>
        <position position="26"/>
    </location>
    <ligand>
        <name>substrate</name>
    </ligand>
</feature>
<dbReference type="eggNOG" id="COG0020">
    <property type="taxonomic scope" value="Bacteria"/>
</dbReference>
<feature type="binding site" evidence="2">
    <location>
        <begin position="191"/>
        <end position="193"/>
    </location>
    <ligand>
        <name>substrate</name>
    </ligand>
</feature>
<dbReference type="GO" id="GO:0000287">
    <property type="term" value="F:magnesium ion binding"/>
    <property type="evidence" value="ECO:0007669"/>
    <property type="project" value="UniProtKB-UniRule"/>
</dbReference>
<dbReference type="NCBIfam" id="TIGR00055">
    <property type="entry name" value="uppS"/>
    <property type="match status" value="1"/>
</dbReference>
<organism evidence="3 4">
    <name type="scientific">Oleidesulfovibrio alaskensis (strain ATCC BAA-1058 / DSM 17464 / G20)</name>
    <name type="common">Desulfovibrio alaskensis</name>
    <dbReference type="NCBI Taxonomy" id="207559"/>
    <lineage>
        <taxon>Bacteria</taxon>
        <taxon>Pseudomonadati</taxon>
        <taxon>Thermodesulfobacteriota</taxon>
        <taxon>Desulfovibrionia</taxon>
        <taxon>Desulfovibrionales</taxon>
        <taxon>Desulfovibrionaceae</taxon>
        <taxon>Oleidesulfovibrio</taxon>
    </lineage>
</organism>
<feature type="active site" evidence="2">
    <location>
        <position position="21"/>
    </location>
</feature>
<feature type="binding site" evidence="2">
    <location>
        <position position="72"/>
    </location>
    <ligand>
        <name>substrate</name>
    </ligand>
</feature>
<dbReference type="KEGG" id="dde:Dde_1126"/>
<keyword evidence="2" id="KW-0479">Metal-binding</keyword>
<dbReference type="InterPro" id="IPR001441">
    <property type="entry name" value="UPP_synth-like"/>
</dbReference>
<feature type="binding site" evidence="2">
    <location>
        <position position="204"/>
    </location>
    <ligand>
        <name>Mg(2+)</name>
        <dbReference type="ChEBI" id="CHEBI:18420"/>
    </ligand>
</feature>
<feature type="active site" description="Proton acceptor" evidence="2">
    <location>
        <position position="69"/>
    </location>
</feature>
<feature type="binding site" evidence="2">
    <location>
        <position position="70"/>
    </location>
    <ligand>
        <name>substrate</name>
    </ligand>
</feature>
<comment type="cofactor">
    <cofactor evidence="2">
        <name>Mg(2+)</name>
        <dbReference type="ChEBI" id="CHEBI:18420"/>
    </cofactor>
    <text evidence="2">Binds 2 magnesium ions per subunit.</text>
</comment>
<dbReference type="HOGENOM" id="CLU_038505_1_1_7"/>
<dbReference type="PANTHER" id="PTHR10291">
    <property type="entry name" value="DEHYDRODOLICHYL DIPHOSPHATE SYNTHASE FAMILY MEMBER"/>
    <property type="match status" value="1"/>
</dbReference>